<feature type="transmembrane region" description="Helical" evidence="9">
    <location>
        <begin position="239"/>
        <end position="259"/>
    </location>
</feature>
<feature type="transmembrane region" description="Helical" evidence="9">
    <location>
        <begin position="271"/>
        <end position="288"/>
    </location>
</feature>
<keyword evidence="5 9" id="KW-1133">Transmembrane helix</keyword>
<evidence type="ECO:0000256" key="3">
    <source>
        <dbReference type="ARBA" id="ARBA00022448"/>
    </source>
</evidence>
<dbReference type="PANTHER" id="PTHR43029:SF10">
    <property type="entry name" value="AMMONIUM TRANSPORTER MEP2"/>
    <property type="match status" value="1"/>
</dbReference>
<feature type="transmembrane region" description="Helical" evidence="9">
    <location>
        <begin position="43"/>
        <end position="61"/>
    </location>
</feature>
<evidence type="ECO:0000256" key="8">
    <source>
        <dbReference type="ARBA" id="ARBA00050025"/>
    </source>
</evidence>
<dbReference type="KEGG" id="req:REQ_39560"/>
<evidence type="ECO:0000256" key="9">
    <source>
        <dbReference type="RuleBase" id="RU362002"/>
    </source>
</evidence>
<evidence type="ECO:0000256" key="6">
    <source>
        <dbReference type="ARBA" id="ARBA00023136"/>
    </source>
</evidence>
<evidence type="ECO:0000256" key="1">
    <source>
        <dbReference type="ARBA" id="ARBA00004141"/>
    </source>
</evidence>
<evidence type="ECO:0000256" key="2">
    <source>
        <dbReference type="ARBA" id="ARBA00005887"/>
    </source>
</evidence>
<feature type="transmembrane region" description="Helical" evidence="9">
    <location>
        <begin position="364"/>
        <end position="386"/>
    </location>
</feature>
<feature type="transmembrane region" description="Helical" evidence="9">
    <location>
        <begin position="294"/>
        <end position="313"/>
    </location>
</feature>
<sequence length="454" mass="46408">MEQALAAADTAWLLAAFTFVALMIPGLALFYGGMVSIRNSLNMMMMTFGSFAVVGVLWVLFGYSTVLGNSLGGLGILGDPLEFVGLGQLLEASAEPGLPPALVAGFQMLFAAITVALISGALADRIKFGAWMLFAGLWVTLVYFPVAHWVFAFDSDDGSVVGGWIANKLGAIDFAGGTAVHINAGIAALAMVLVLGKRHAFPNMPRPHNLPLTLLGAGILLFGWFGFNGGSALAADNAASVVVLNTVAAACAGICGWLLVERVREGRPTSLGAASGLIAALVAITPACGAVSPIGALVIGAAAGALCCFAVSLKFRLGYDDALDVVGIHLVGGILGTLLIGLLATEDAPNGVAGLFYGGGLGLLGKQALAVVVVLAYSFTVTWLIAKAIQVTIGLRVRPEDEHEGLDVTEHGETAYVTETMAVTVTGSGPVDPVAVADAAEALATRVATTEQRT</sequence>
<keyword evidence="6 9" id="KW-0472">Membrane</keyword>
<keyword evidence="7 9" id="KW-0924">Ammonia transport</keyword>
<feature type="transmembrane region" description="Helical" evidence="9">
    <location>
        <begin position="130"/>
        <end position="151"/>
    </location>
</feature>
<feature type="transmembrane region" description="Helical" evidence="9">
    <location>
        <begin position="208"/>
        <end position="227"/>
    </location>
</feature>
<dbReference type="InterPro" id="IPR018047">
    <property type="entry name" value="Ammonium_transpt_CS"/>
</dbReference>
<organism evidence="11">
    <name type="scientific">Rhodococcus hoagii (strain 103S)</name>
    <name type="common">Rhodococcus equi</name>
    <dbReference type="NCBI Taxonomy" id="685727"/>
    <lineage>
        <taxon>Bacteria</taxon>
        <taxon>Bacillati</taxon>
        <taxon>Actinomycetota</taxon>
        <taxon>Actinomycetes</taxon>
        <taxon>Mycobacteriales</taxon>
        <taxon>Nocardiaceae</taxon>
        <taxon>Prescottella</taxon>
    </lineage>
</organism>
<evidence type="ECO:0000313" key="11">
    <source>
        <dbReference type="EMBL" id="CBH49940.1"/>
    </source>
</evidence>
<dbReference type="GO" id="GO:0005886">
    <property type="term" value="C:plasma membrane"/>
    <property type="evidence" value="ECO:0007669"/>
    <property type="project" value="UniProtKB-SubCell"/>
</dbReference>
<dbReference type="InterPro" id="IPR029020">
    <property type="entry name" value="Ammonium/urea_transptr"/>
</dbReference>
<comment type="subcellular location">
    <subcellularLocation>
        <location evidence="9">Cell membrane</location>
        <topology evidence="9">Multi-pass membrane protein</topology>
    </subcellularLocation>
    <subcellularLocation>
        <location evidence="1">Membrane</location>
        <topology evidence="1">Multi-pass membrane protein</topology>
    </subcellularLocation>
</comment>
<keyword evidence="4 9" id="KW-0812">Transmembrane</keyword>
<feature type="domain" description="Ammonium transporter AmtB-like" evidence="10">
    <location>
        <begin position="11"/>
        <end position="416"/>
    </location>
</feature>
<feature type="transmembrane region" description="Helical" evidence="9">
    <location>
        <begin position="325"/>
        <end position="344"/>
    </location>
</feature>
<evidence type="ECO:0000313" key="12">
    <source>
        <dbReference type="Proteomes" id="UP000006892"/>
    </source>
</evidence>
<evidence type="ECO:0000256" key="4">
    <source>
        <dbReference type="ARBA" id="ARBA00022692"/>
    </source>
</evidence>
<evidence type="ECO:0000256" key="7">
    <source>
        <dbReference type="ARBA" id="ARBA00023177"/>
    </source>
</evidence>
<feature type="transmembrane region" description="Helical" evidence="9">
    <location>
        <begin position="171"/>
        <end position="196"/>
    </location>
</feature>
<dbReference type="PROSITE" id="PS01219">
    <property type="entry name" value="AMMONIUM_TRANSP"/>
    <property type="match status" value="1"/>
</dbReference>
<dbReference type="Gene3D" id="1.10.3430.10">
    <property type="entry name" value="Ammonium transporter AmtB like domains"/>
    <property type="match status" value="1"/>
</dbReference>
<dbReference type="AlphaFoldDB" id="A0A3S5YBT1"/>
<dbReference type="EMBL" id="FN563149">
    <property type="protein sequence ID" value="CBH49940.1"/>
    <property type="molecule type" value="Genomic_DNA"/>
</dbReference>
<feature type="transmembrane region" description="Helical" evidence="9">
    <location>
        <begin position="12"/>
        <end position="31"/>
    </location>
</feature>
<feature type="transmembrane region" description="Helical" evidence="9">
    <location>
        <begin position="101"/>
        <end position="123"/>
    </location>
</feature>
<dbReference type="InterPro" id="IPR024041">
    <property type="entry name" value="NH4_transpt_AmtB-like_dom"/>
</dbReference>
<dbReference type="Pfam" id="PF00909">
    <property type="entry name" value="Ammonium_transp"/>
    <property type="match status" value="1"/>
</dbReference>
<dbReference type="InterPro" id="IPR001905">
    <property type="entry name" value="Ammonium_transpt"/>
</dbReference>
<evidence type="ECO:0000259" key="10">
    <source>
        <dbReference type="Pfam" id="PF00909"/>
    </source>
</evidence>
<evidence type="ECO:0000256" key="5">
    <source>
        <dbReference type="ARBA" id="ARBA00022989"/>
    </source>
</evidence>
<gene>
    <name evidence="11" type="ordered locus">REQ_39560</name>
</gene>
<reference evidence="11" key="1">
    <citation type="journal article" date="2010" name="PLoS Genet.">
        <title>The genome of a pathogenic rhodococcus: cooptive virulence underpinned by key gene acquisitions.</title>
        <authorList>
            <person name="Letek M."/>
            <person name="Gonzalez P."/>
            <person name="Macarthur I."/>
            <person name="Rodriguez H."/>
            <person name="Freeman T.C."/>
            <person name="Valero-Rello A."/>
            <person name="Blanco M."/>
            <person name="Buckley T."/>
            <person name="Cherevach I."/>
            <person name="Fahey R."/>
            <person name="Hapeshi A."/>
            <person name="Holdstock J."/>
            <person name="Leadon D."/>
            <person name="Navas J."/>
            <person name="Ocampo A."/>
            <person name="Quail M.A."/>
            <person name="Sanders M."/>
            <person name="Scortti M.M."/>
            <person name="Prescott J.F."/>
            <person name="Fogarty U."/>
            <person name="Meijer W.G."/>
            <person name="Parkhill J."/>
            <person name="Bentley S.D."/>
            <person name="Vazquez-Boland J.A."/>
        </authorList>
    </citation>
    <scope>NUCLEOTIDE SEQUENCE [LARGE SCALE GENOMIC DNA]</scope>
    <source>
        <strain evidence="11 12">103S</strain>
    </source>
</reference>
<name>A0A3S5YBT1_RHOH1</name>
<dbReference type="NCBIfam" id="TIGR00836">
    <property type="entry name" value="amt"/>
    <property type="match status" value="1"/>
</dbReference>
<accession>A0A3S5YBT1</accession>
<comment type="similarity">
    <text evidence="2 9">Belongs to the ammonia transporter channel (TC 1.A.11.2) family.</text>
</comment>
<dbReference type="GO" id="GO:0008519">
    <property type="term" value="F:ammonium channel activity"/>
    <property type="evidence" value="ECO:0007669"/>
    <property type="project" value="InterPro"/>
</dbReference>
<proteinExistence type="inferred from homology"/>
<dbReference type="SUPFAM" id="SSF111352">
    <property type="entry name" value="Ammonium transporter"/>
    <property type="match status" value="1"/>
</dbReference>
<keyword evidence="3 9" id="KW-0813">Transport</keyword>
<dbReference type="PANTHER" id="PTHR43029">
    <property type="entry name" value="AMMONIUM TRANSPORTER MEP2"/>
    <property type="match status" value="1"/>
</dbReference>
<protein>
    <recommendedName>
        <fullName evidence="8 9">Ammonium transporter</fullName>
    </recommendedName>
</protein>
<dbReference type="RefSeq" id="WP_013417131.1">
    <property type="nucleotide sequence ID" value="NC_014659.1"/>
</dbReference>
<dbReference type="Proteomes" id="UP001154400">
    <property type="component" value="Chromosome"/>
</dbReference>